<organism evidence="1 2">
    <name type="scientific">Cercospora zeae-maydis SCOH1-5</name>
    <dbReference type="NCBI Taxonomy" id="717836"/>
    <lineage>
        <taxon>Eukaryota</taxon>
        <taxon>Fungi</taxon>
        <taxon>Dikarya</taxon>
        <taxon>Ascomycota</taxon>
        <taxon>Pezizomycotina</taxon>
        <taxon>Dothideomycetes</taxon>
        <taxon>Dothideomycetidae</taxon>
        <taxon>Mycosphaerellales</taxon>
        <taxon>Mycosphaerellaceae</taxon>
        <taxon>Cercospora</taxon>
    </lineage>
</organism>
<evidence type="ECO:0000313" key="2">
    <source>
        <dbReference type="Proteomes" id="UP000799539"/>
    </source>
</evidence>
<dbReference type="Proteomes" id="UP000799539">
    <property type="component" value="Unassembled WGS sequence"/>
</dbReference>
<accession>A0A6A6FW89</accession>
<gene>
    <name evidence="1" type="ORF">CERZMDRAFT_119500</name>
</gene>
<sequence>MENVENISWLQQVCCHWWVLCTKCMKSHSCTDTVPPIVIPIRIPRLLEIVAAIVVLYNTVSMRPTQGQS</sequence>
<keyword evidence="2" id="KW-1185">Reference proteome</keyword>
<proteinExistence type="predicted"/>
<name>A0A6A6FW89_9PEZI</name>
<dbReference type="AlphaFoldDB" id="A0A6A6FW89"/>
<evidence type="ECO:0000313" key="1">
    <source>
        <dbReference type="EMBL" id="KAF2217755.1"/>
    </source>
</evidence>
<protein>
    <submittedName>
        <fullName evidence="1">Uncharacterized protein</fullName>
    </submittedName>
</protein>
<dbReference type="EMBL" id="ML992662">
    <property type="protein sequence ID" value="KAF2217755.1"/>
    <property type="molecule type" value="Genomic_DNA"/>
</dbReference>
<reference evidence="1" key="1">
    <citation type="journal article" date="2020" name="Stud. Mycol.">
        <title>101 Dothideomycetes genomes: a test case for predicting lifestyles and emergence of pathogens.</title>
        <authorList>
            <person name="Haridas S."/>
            <person name="Albert R."/>
            <person name="Binder M."/>
            <person name="Bloem J."/>
            <person name="Labutti K."/>
            <person name="Salamov A."/>
            <person name="Andreopoulos B."/>
            <person name="Baker S."/>
            <person name="Barry K."/>
            <person name="Bills G."/>
            <person name="Bluhm B."/>
            <person name="Cannon C."/>
            <person name="Castanera R."/>
            <person name="Culley D."/>
            <person name="Daum C."/>
            <person name="Ezra D."/>
            <person name="Gonzalez J."/>
            <person name="Henrissat B."/>
            <person name="Kuo A."/>
            <person name="Liang C."/>
            <person name="Lipzen A."/>
            <person name="Lutzoni F."/>
            <person name="Magnuson J."/>
            <person name="Mondo S."/>
            <person name="Nolan M."/>
            <person name="Ohm R."/>
            <person name="Pangilinan J."/>
            <person name="Park H.-J."/>
            <person name="Ramirez L."/>
            <person name="Alfaro M."/>
            <person name="Sun H."/>
            <person name="Tritt A."/>
            <person name="Yoshinaga Y."/>
            <person name="Zwiers L.-H."/>
            <person name="Turgeon B."/>
            <person name="Goodwin S."/>
            <person name="Spatafora J."/>
            <person name="Crous P."/>
            <person name="Grigoriev I."/>
        </authorList>
    </citation>
    <scope>NUCLEOTIDE SEQUENCE</scope>
    <source>
        <strain evidence="1">SCOH1-5</strain>
    </source>
</reference>